<keyword evidence="5" id="KW-0539">Nucleus</keyword>
<dbReference type="PANTHER" id="PTHR33729">
    <property type="entry name" value="METHYL-CPG BINDING DOMAIN CONTAINING PROTEIN, EXPRESSED"/>
    <property type="match status" value="1"/>
</dbReference>
<dbReference type="CDD" id="cd01396">
    <property type="entry name" value="MeCP2_MBD"/>
    <property type="match status" value="1"/>
</dbReference>
<evidence type="ECO:0000259" key="7">
    <source>
        <dbReference type="PROSITE" id="PS50982"/>
    </source>
</evidence>
<proteinExistence type="predicted"/>
<protein>
    <recommendedName>
        <fullName evidence="7">MBD domain-containing protein</fullName>
    </recommendedName>
</protein>
<feature type="compositionally biased region" description="Basic and acidic residues" evidence="6">
    <location>
        <begin position="99"/>
        <end position="127"/>
    </location>
</feature>
<dbReference type="InterPro" id="IPR016177">
    <property type="entry name" value="DNA-bd_dom_sf"/>
</dbReference>
<keyword evidence="2" id="KW-0805">Transcription regulation</keyword>
<dbReference type="InterPro" id="IPR039622">
    <property type="entry name" value="MBD10/11"/>
</dbReference>
<feature type="region of interest" description="Disordered" evidence="6">
    <location>
        <begin position="1"/>
        <end position="47"/>
    </location>
</feature>
<name>A0AAP0RJS3_LIQFO</name>
<dbReference type="SUPFAM" id="SSF54171">
    <property type="entry name" value="DNA-binding domain"/>
    <property type="match status" value="1"/>
</dbReference>
<dbReference type="Gene3D" id="3.30.890.10">
    <property type="entry name" value="Methyl-cpg-binding Protein 2, Chain A"/>
    <property type="match status" value="1"/>
</dbReference>
<evidence type="ECO:0000256" key="6">
    <source>
        <dbReference type="SAM" id="MobiDB-lite"/>
    </source>
</evidence>
<comment type="caution">
    <text evidence="8">The sequence shown here is derived from an EMBL/GenBank/DDBJ whole genome shotgun (WGS) entry which is preliminary data.</text>
</comment>
<feature type="domain" description="MBD" evidence="7">
    <location>
        <begin position="17"/>
        <end position="87"/>
    </location>
</feature>
<dbReference type="PANTHER" id="PTHR33729:SF18">
    <property type="entry name" value="METHYL-CPG-BINDING DOMAIN-CONTAINING PROTEIN 11-LIKE"/>
    <property type="match status" value="1"/>
</dbReference>
<evidence type="ECO:0000256" key="5">
    <source>
        <dbReference type="ARBA" id="ARBA00023242"/>
    </source>
</evidence>
<comment type="subcellular location">
    <subcellularLocation>
        <location evidence="1">Nucleus</location>
    </subcellularLocation>
</comment>
<dbReference type="Pfam" id="PF01429">
    <property type="entry name" value="MBD"/>
    <property type="match status" value="1"/>
</dbReference>
<dbReference type="EMBL" id="JBBPBK010000008">
    <property type="protein sequence ID" value="KAK9279359.1"/>
    <property type="molecule type" value="Genomic_DNA"/>
</dbReference>
<keyword evidence="3" id="KW-0238">DNA-binding</keyword>
<evidence type="ECO:0000256" key="1">
    <source>
        <dbReference type="ARBA" id="ARBA00004123"/>
    </source>
</evidence>
<dbReference type="GO" id="GO:0005634">
    <property type="term" value="C:nucleus"/>
    <property type="evidence" value="ECO:0007669"/>
    <property type="project" value="UniProtKB-SubCell"/>
</dbReference>
<feature type="compositionally biased region" description="Basic and acidic residues" evidence="6">
    <location>
        <begin position="1"/>
        <end position="20"/>
    </location>
</feature>
<gene>
    <name evidence="8" type="ORF">L1049_013038</name>
</gene>
<evidence type="ECO:0000256" key="3">
    <source>
        <dbReference type="ARBA" id="ARBA00023125"/>
    </source>
</evidence>
<evidence type="ECO:0000256" key="4">
    <source>
        <dbReference type="ARBA" id="ARBA00023163"/>
    </source>
</evidence>
<dbReference type="PROSITE" id="PS50982">
    <property type="entry name" value="MBD"/>
    <property type="match status" value="1"/>
</dbReference>
<keyword evidence="4" id="KW-0804">Transcription</keyword>
<dbReference type="SMART" id="SM00391">
    <property type="entry name" value="MBD"/>
    <property type="match status" value="1"/>
</dbReference>
<organism evidence="8 9">
    <name type="scientific">Liquidambar formosana</name>
    <name type="common">Formosan gum</name>
    <dbReference type="NCBI Taxonomy" id="63359"/>
    <lineage>
        <taxon>Eukaryota</taxon>
        <taxon>Viridiplantae</taxon>
        <taxon>Streptophyta</taxon>
        <taxon>Embryophyta</taxon>
        <taxon>Tracheophyta</taxon>
        <taxon>Spermatophyta</taxon>
        <taxon>Magnoliopsida</taxon>
        <taxon>eudicotyledons</taxon>
        <taxon>Gunneridae</taxon>
        <taxon>Pentapetalae</taxon>
        <taxon>Saxifragales</taxon>
        <taxon>Altingiaceae</taxon>
        <taxon>Liquidambar</taxon>
    </lineage>
</organism>
<feature type="region of interest" description="Disordered" evidence="6">
    <location>
        <begin position="67"/>
        <end position="127"/>
    </location>
</feature>
<dbReference type="GO" id="GO:0003677">
    <property type="term" value="F:DNA binding"/>
    <property type="evidence" value="ECO:0007669"/>
    <property type="project" value="UniProtKB-KW"/>
</dbReference>
<dbReference type="Proteomes" id="UP001415857">
    <property type="component" value="Unassembled WGS sequence"/>
</dbReference>
<dbReference type="InterPro" id="IPR001739">
    <property type="entry name" value="Methyl_CpG_DNA-bd"/>
</dbReference>
<sequence length="127" mass="14245">MASEAVKERGAANQENRDDGVSIDLPAPEGWKKTFTPRRGGTPRRNDIVFISPTGEEIRSRKQLEQYLKSHPGDLSASDFDWGTGDTPRRSARIGQKSKATETPERCSFSEKAKQVELKEGGRREKR</sequence>
<evidence type="ECO:0000256" key="2">
    <source>
        <dbReference type="ARBA" id="ARBA00023015"/>
    </source>
</evidence>
<evidence type="ECO:0000313" key="8">
    <source>
        <dbReference type="EMBL" id="KAK9279359.1"/>
    </source>
</evidence>
<keyword evidence="9" id="KW-1185">Reference proteome</keyword>
<evidence type="ECO:0000313" key="9">
    <source>
        <dbReference type="Proteomes" id="UP001415857"/>
    </source>
</evidence>
<accession>A0AAP0RJS3</accession>
<dbReference type="AlphaFoldDB" id="A0AAP0RJS3"/>
<reference evidence="8 9" key="1">
    <citation type="journal article" date="2024" name="Plant J.">
        <title>Genome sequences and population genomics reveal climatic adaptation and genomic divergence between two closely related sweetgum species.</title>
        <authorList>
            <person name="Xu W.Q."/>
            <person name="Ren C.Q."/>
            <person name="Zhang X.Y."/>
            <person name="Comes H.P."/>
            <person name="Liu X.H."/>
            <person name="Li Y.G."/>
            <person name="Kettle C.J."/>
            <person name="Jalonen R."/>
            <person name="Gaisberger H."/>
            <person name="Ma Y.Z."/>
            <person name="Qiu Y.X."/>
        </authorList>
    </citation>
    <scope>NUCLEOTIDE SEQUENCE [LARGE SCALE GENOMIC DNA]</scope>
    <source>
        <strain evidence="8">Hangzhou</strain>
    </source>
</reference>